<accession>A0AC60PBA8</accession>
<gene>
    <name evidence="1" type="ORF">HPB47_006417</name>
</gene>
<sequence>MDILCYYCFMHITNEISMRSSEPYSVRPQPVEEAAKAIDDDFEHHPILEDDEDTDQVDMIDATVQLGRRTLEQVSPTAPVNDTLGETQLGHGKGTEKAEKQQSQVLQRTTEDKKTQNIKQVEAKLDAFQQERYRGAVIRARSERFLSGSSPQNVL</sequence>
<dbReference type="EMBL" id="JABSTQ010010951">
    <property type="protein sequence ID" value="KAG0416455.1"/>
    <property type="molecule type" value="Genomic_DNA"/>
</dbReference>
<keyword evidence="2" id="KW-1185">Reference proteome</keyword>
<evidence type="ECO:0000313" key="2">
    <source>
        <dbReference type="Proteomes" id="UP000805193"/>
    </source>
</evidence>
<organism evidence="1 2">
    <name type="scientific">Ixodes persulcatus</name>
    <name type="common">Taiga tick</name>
    <dbReference type="NCBI Taxonomy" id="34615"/>
    <lineage>
        <taxon>Eukaryota</taxon>
        <taxon>Metazoa</taxon>
        <taxon>Ecdysozoa</taxon>
        <taxon>Arthropoda</taxon>
        <taxon>Chelicerata</taxon>
        <taxon>Arachnida</taxon>
        <taxon>Acari</taxon>
        <taxon>Parasitiformes</taxon>
        <taxon>Ixodida</taxon>
        <taxon>Ixodoidea</taxon>
        <taxon>Ixodidae</taxon>
        <taxon>Ixodinae</taxon>
        <taxon>Ixodes</taxon>
    </lineage>
</organism>
<evidence type="ECO:0000313" key="1">
    <source>
        <dbReference type="EMBL" id="KAG0416455.1"/>
    </source>
</evidence>
<reference evidence="1 2" key="1">
    <citation type="journal article" date="2020" name="Cell">
        <title>Large-Scale Comparative Analyses of Tick Genomes Elucidate Their Genetic Diversity and Vector Capacities.</title>
        <authorList>
            <consortium name="Tick Genome and Microbiome Consortium (TIGMIC)"/>
            <person name="Jia N."/>
            <person name="Wang J."/>
            <person name="Shi W."/>
            <person name="Du L."/>
            <person name="Sun Y."/>
            <person name="Zhan W."/>
            <person name="Jiang J.F."/>
            <person name="Wang Q."/>
            <person name="Zhang B."/>
            <person name="Ji P."/>
            <person name="Bell-Sakyi L."/>
            <person name="Cui X.M."/>
            <person name="Yuan T.T."/>
            <person name="Jiang B.G."/>
            <person name="Yang W.F."/>
            <person name="Lam T.T."/>
            <person name="Chang Q.C."/>
            <person name="Ding S.J."/>
            <person name="Wang X.J."/>
            <person name="Zhu J.G."/>
            <person name="Ruan X.D."/>
            <person name="Zhao L."/>
            <person name="Wei J.T."/>
            <person name="Ye R.Z."/>
            <person name="Que T.C."/>
            <person name="Du C.H."/>
            <person name="Zhou Y.H."/>
            <person name="Cheng J.X."/>
            <person name="Dai P.F."/>
            <person name="Guo W.B."/>
            <person name="Han X.H."/>
            <person name="Huang E.J."/>
            <person name="Li L.F."/>
            <person name="Wei W."/>
            <person name="Gao Y.C."/>
            <person name="Liu J.Z."/>
            <person name="Shao H.Z."/>
            <person name="Wang X."/>
            <person name="Wang C.C."/>
            <person name="Yang T.C."/>
            <person name="Huo Q.B."/>
            <person name="Li W."/>
            <person name="Chen H.Y."/>
            <person name="Chen S.E."/>
            <person name="Zhou L.G."/>
            <person name="Ni X.B."/>
            <person name="Tian J.H."/>
            <person name="Sheng Y."/>
            <person name="Liu T."/>
            <person name="Pan Y.S."/>
            <person name="Xia L.Y."/>
            <person name="Li J."/>
            <person name="Zhao F."/>
            <person name="Cao W.C."/>
        </authorList>
    </citation>
    <scope>NUCLEOTIDE SEQUENCE [LARGE SCALE GENOMIC DNA]</scope>
    <source>
        <strain evidence="1">Iper-2018</strain>
    </source>
</reference>
<name>A0AC60PBA8_IXOPE</name>
<proteinExistence type="predicted"/>
<protein>
    <submittedName>
        <fullName evidence="1">Uncharacterized protein</fullName>
    </submittedName>
</protein>
<dbReference type="Proteomes" id="UP000805193">
    <property type="component" value="Unassembled WGS sequence"/>
</dbReference>
<comment type="caution">
    <text evidence="1">The sequence shown here is derived from an EMBL/GenBank/DDBJ whole genome shotgun (WGS) entry which is preliminary data.</text>
</comment>